<dbReference type="EMBL" id="CAJFCJ010000011">
    <property type="protein sequence ID" value="CAD5119780.1"/>
    <property type="molecule type" value="Genomic_DNA"/>
</dbReference>
<feature type="chain" id="PRO_5029896455" evidence="1">
    <location>
        <begin position="22"/>
        <end position="495"/>
    </location>
</feature>
<dbReference type="Gene3D" id="2.60.120.260">
    <property type="entry name" value="Galactose-binding domain-like"/>
    <property type="match status" value="2"/>
</dbReference>
<feature type="signal peptide" evidence="1">
    <location>
        <begin position="1"/>
        <end position="21"/>
    </location>
</feature>
<dbReference type="SUPFAM" id="SSF49785">
    <property type="entry name" value="Galactose-binding domain-like"/>
    <property type="match status" value="2"/>
</dbReference>
<dbReference type="PANTHER" id="PTHR45713">
    <property type="entry name" value="FTP DOMAIN-CONTAINING PROTEIN"/>
    <property type="match status" value="1"/>
</dbReference>
<evidence type="ECO:0000256" key="1">
    <source>
        <dbReference type="SAM" id="SignalP"/>
    </source>
</evidence>
<gene>
    <name evidence="2" type="ORF">DGYR_LOCUS7968</name>
</gene>
<reference evidence="2 3" key="1">
    <citation type="submission" date="2020-08" db="EMBL/GenBank/DDBJ databases">
        <authorList>
            <person name="Hejnol A."/>
        </authorList>
    </citation>
    <scope>NUCLEOTIDE SEQUENCE [LARGE SCALE GENOMIC DNA]</scope>
</reference>
<dbReference type="Proteomes" id="UP000549394">
    <property type="component" value="Unassembled WGS sequence"/>
</dbReference>
<dbReference type="AlphaFoldDB" id="A0A7I8VTV9"/>
<sequence length="495" mass="56962">MLVKCVIIFILTAGKFLFVKNSQVNIARNRQAFQSTTRVYSPDDTSYAYRANDDNINIHHLPQTVIFQCSATSAYETGSWISIDLGKIYLITKVMVLSRDTNRYKDLKNFTIYAEDFPKSTKRNFCYYKENIVKRALSTALSYYETYDCAVNAIGSFLTVDHLAGTKYLSLCDLQVFGDFIKERDYDIIDYTNNKFYAGTPFNPNLQLSHLMDNNLTTFFRSRNEENINKLPFFRLDLEYYYEIYGLIVVGATSANSKEFSFMYISISDYPQTMKSTLNKYCVENFNPAQTSYKDGKSYIFKCSQPIRGQYILIHMIDENDVKSKHFFEFSELFVYGRKIGNPNSNRNTKDIVAMHESSIDRKSFLLDGIYISRGSSFELNQVNNNYVRATLSPPIDIKVFCITANHAGTVNNGIRITIKDISNVQKAYLLSGNYRYEQTVCEIIPETQASQIEITSLGSHAILEVEIFERGIISTKFKIMTQIIHVYSSKNISY</sequence>
<keyword evidence="1" id="KW-0732">Signal</keyword>
<dbReference type="PANTHER" id="PTHR45713:SF15">
    <property type="entry name" value="F5_8 TYPE C DOMAIN-CONTAINING PROTEIN"/>
    <property type="match status" value="1"/>
</dbReference>
<organism evidence="2 3">
    <name type="scientific">Dimorphilus gyrociliatus</name>
    <dbReference type="NCBI Taxonomy" id="2664684"/>
    <lineage>
        <taxon>Eukaryota</taxon>
        <taxon>Metazoa</taxon>
        <taxon>Spiralia</taxon>
        <taxon>Lophotrochozoa</taxon>
        <taxon>Annelida</taxon>
        <taxon>Polychaeta</taxon>
        <taxon>Polychaeta incertae sedis</taxon>
        <taxon>Dinophilidae</taxon>
        <taxon>Dimorphilus</taxon>
    </lineage>
</organism>
<dbReference type="OrthoDB" id="6102375at2759"/>
<name>A0A7I8VTV9_9ANNE</name>
<evidence type="ECO:0000313" key="3">
    <source>
        <dbReference type="Proteomes" id="UP000549394"/>
    </source>
</evidence>
<accession>A0A7I8VTV9</accession>
<protein>
    <submittedName>
        <fullName evidence="2">DgyrCDS8370</fullName>
    </submittedName>
</protein>
<comment type="caution">
    <text evidence="2">The sequence shown here is derived from an EMBL/GenBank/DDBJ whole genome shotgun (WGS) entry which is preliminary data.</text>
</comment>
<proteinExistence type="predicted"/>
<evidence type="ECO:0000313" key="2">
    <source>
        <dbReference type="EMBL" id="CAD5119780.1"/>
    </source>
</evidence>
<keyword evidence="3" id="KW-1185">Reference proteome</keyword>
<dbReference type="InterPro" id="IPR051941">
    <property type="entry name" value="BG_Antigen-Binding_Lectin"/>
</dbReference>
<dbReference type="InterPro" id="IPR008979">
    <property type="entry name" value="Galactose-bd-like_sf"/>
</dbReference>